<dbReference type="SUPFAM" id="SSF51730">
    <property type="entry name" value="FAD-linked oxidoreductase"/>
    <property type="match status" value="1"/>
</dbReference>
<sequence length="140" mass="15994">EAVSFDHDINYTKLKVENGADFLITQLFYDNDDFFRFVDKARAIGIQVPIIPGVLPVLSSNQIRKFTRLCGARIPSDLEMQLVKYENDDEGARAMGVEYATCQVQRLWDSGVSGIHFYVLNRSYSVSKILDNLRLERSLL</sequence>
<reference evidence="7" key="1">
    <citation type="submission" date="2018-05" db="EMBL/GenBank/DDBJ databases">
        <authorList>
            <person name="Lanie J.A."/>
            <person name="Ng W.-L."/>
            <person name="Kazmierczak K.M."/>
            <person name="Andrzejewski T.M."/>
            <person name="Davidsen T.M."/>
            <person name="Wayne K.J."/>
            <person name="Tettelin H."/>
            <person name="Glass J.I."/>
            <person name="Rusch D."/>
            <person name="Podicherti R."/>
            <person name="Tsui H.-C.T."/>
            <person name="Winkler M.E."/>
        </authorList>
    </citation>
    <scope>NUCLEOTIDE SEQUENCE</scope>
</reference>
<dbReference type="PANTHER" id="PTHR45754">
    <property type="entry name" value="METHYLENETETRAHYDROFOLATE REDUCTASE"/>
    <property type="match status" value="1"/>
</dbReference>
<keyword evidence="4" id="KW-0285">Flavoprotein</keyword>
<name>A0A382F1X0_9ZZZZ</name>
<keyword evidence="6" id="KW-0560">Oxidoreductase</keyword>
<comment type="cofactor">
    <cofactor evidence="1">
        <name>FAD</name>
        <dbReference type="ChEBI" id="CHEBI:57692"/>
    </cofactor>
</comment>
<keyword evidence="5" id="KW-0274">FAD</keyword>
<proteinExistence type="inferred from homology"/>
<feature type="non-terminal residue" evidence="7">
    <location>
        <position position="1"/>
    </location>
</feature>
<comment type="similarity">
    <text evidence="3">Belongs to the methylenetetrahydrofolate reductase family.</text>
</comment>
<dbReference type="Pfam" id="PF02219">
    <property type="entry name" value="MTHFR"/>
    <property type="match status" value="1"/>
</dbReference>
<evidence type="ECO:0000256" key="1">
    <source>
        <dbReference type="ARBA" id="ARBA00001974"/>
    </source>
</evidence>
<dbReference type="UniPathway" id="UPA00193"/>
<dbReference type="CDD" id="cd00537">
    <property type="entry name" value="MTHFR"/>
    <property type="match status" value="1"/>
</dbReference>
<evidence type="ECO:0000313" key="7">
    <source>
        <dbReference type="EMBL" id="SVB56632.1"/>
    </source>
</evidence>
<gene>
    <name evidence="7" type="ORF">METZ01_LOCUS209486</name>
</gene>
<protein>
    <submittedName>
        <fullName evidence="7">Uncharacterized protein</fullName>
    </submittedName>
</protein>
<dbReference type="GO" id="GO:0071949">
    <property type="term" value="F:FAD binding"/>
    <property type="evidence" value="ECO:0007669"/>
    <property type="project" value="TreeGrafter"/>
</dbReference>
<dbReference type="EMBL" id="UINC01047398">
    <property type="protein sequence ID" value="SVB56632.1"/>
    <property type="molecule type" value="Genomic_DNA"/>
</dbReference>
<dbReference type="InterPro" id="IPR029041">
    <property type="entry name" value="FAD-linked_oxidoreductase-like"/>
</dbReference>
<evidence type="ECO:0000256" key="5">
    <source>
        <dbReference type="ARBA" id="ARBA00022827"/>
    </source>
</evidence>
<dbReference type="GO" id="GO:0035999">
    <property type="term" value="P:tetrahydrofolate interconversion"/>
    <property type="evidence" value="ECO:0007669"/>
    <property type="project" value="UniProtKB-UniPathway"/>
</dbReference>
<comment type="pathway">
    <text evidence="2">One-carbon metabolism; tetrahydrofolate interconversion.</text>
</comment>
<dbReference type="InterPro" id="IPR003171">
    <property type="entry name" value="Mehydrof_redctse-like"/>
</dbReference>
<evidence type="ECO:0000256" key="6">
    <source>
        <dbReference type="ARBA" id="ARBA00023002"/>
    </source>
</evidence>
<evidence type="ECO:0000256" key="4">
    <source>
        <dbReference type="ARBA" id="ARBA00022630"/>
    </source>
</evidence>
<dbReference type="GO" id="GO:0004489">
    <property type="term" value="F:methylenetetrahydrofolate reductase [NAD(P)H] activity"/>
    <property type="evidence" value="ECO:0007669"/>
    <property type="project" value="InterPro"/>
</dbReference>
<evidence type="ECO:0000256" key="2">
    <source>
        <dbReference type="ARBA" id="ARBA00004777"/>
    </source>
</evidence>
<dbReference type="GO" id="GO:0005829">
    <property type="term" value="C:cytosol"/>
    <property type="evidence" value="ECO:0007669"/>
    <property type="project" value="TreeGrafter"/>
</dbReference>
<accession>A0A382F1X0</accession>
<dbReference type="PANTHER" id="PTHR45754:SF3">
    <property type="entry name" value="METHYLENETETRAHYDROFOLATE REDUCTASE (NADPH)"/>
    <property type="match status" value="1"/>
</dbReference>
<dbReference type="AlphaFoldDB" id="A0A382F1X0"/>
<dbReference type="Gene3D" id="3.20.20.220">
    <property type="match status" value="1"/>
</dbReference>
<organism evidence="7">
    <name type="scientific">marine metagenome</name>
    <dbReference type="NCBI Taxonomy" id="408172"/>
    <lineage>
        <taxon>unclassified sequences</taxon>
        <taxon>metagenomes</taxon>
        <taxon>ecological metagenomes</taxon>
    </lineage>
</organism>
<dbReference type="GO" id="GO:0009086">
    <property type="term" value="P:methionine biosynthetic process"/>
    <property type="evidence" value="ECO:0007669"/>
    <property type="project" value="TreeGrafter"/>
</dbReference>
<evidence type="ECO:0000256" key="3">
    <source>
        <dbReference type="ARBA" id="ARBA00006743"/>
    </source>
</evidence>